<dbReference type="Pfam" id="PF13509">
    <property type="entry name" value="S1_2"/>
    <property type="match status" value="2"/>
</dbReference>
<comment type="similarity">
    <text evidence="1">Belongs to the CvfB family.</text>
</comment>
<dbReference type="PANTHER" id="PTHR37296:SF1">
    <property type="entry name" value="CONSERVED VIRULENCE FACTOR B"/>
    <property type="match status" value="1"/>
</dbReference>
<keyword evidence="3" id="KW-0238">DNA-binding</keyword>
<proteinExistence type="inferred from homology"/>
<dbReference type="PANTHER" id="PTHR37296">
    <property type="entry name" value="CONSERVED VIRULENCE FACTOR B"/>
    <property type="match status" value="1"/>
</dbReference>
<dbReference type="InterPro" id="IPR040764">
    <property type="entry name" value="CvfB_WH"/>
</dbReference>
<keyword evidence="4" id="KW-1185">Reference proteome</keyword>
<accession>A0A343JDL0</accession>
<dbReference type="InterPro" id="IPR036388">
    <property type="entry name" value="WH-like_DNA-bd_sf"/>
</dbReference>
<dbReference type="KEGG" id="cia:BEN51_09020"/>
<dbReference type="InterPro" id="IPR012340">
    <property type="entry name" value="NA-bd_OB-fold"/>
</dbReference>
<feature type="domain" description="S1 motif" evidence="2">
    <location>
        <begin position="70"/>
        <end position="131"/>
    </location>
</feature>
<dbReference type="SMART" id="SM00316">
    <property type="entry name" value="S1"/>
    <property type="match status" value="2"/>
</dbReference>
<evidence type="ECO:0000256" key="1">
    <source>
        <dbReference type="PIRNR" id="PIRNR012524"/>
    </source>
</evidence>
<dbReference type="Pfam" id="PF17783">
    <property type="entry name" value="WHD_CvfB"/>
    <property type="match status" value="1"/>
</dbReference>
<dbReference type="PIRSF" id="PIRSF012524">
    <property type="entry name" value="YitL_S1"/>
    <property type="match status" value="1"/>
</dbReference>
<dbReference type="Gene3D" id="1.10.10.10">
    <property type="entry name" value="Winged helix-like DNA-binding domain superfamily/Winged helix DNA-binding domain"/>
    <property type="match status" value="1"/>
</dbReference>
<sequence>MINIGRNNILEVKREKDFGFYLGDYGRDEVLLPKSMTENKKISIGDKIEVFVYRDSKDRPIATFKKPLAMVGDVAYLKVAYITNFGAFVDIGLDRDVFVPLKEQRFKLHKDSYYLFYIYLDKTGRIAATTDVDKYIILASDDNKEYKVGEEVVGQVYARGDNGTLLIAVESKYRGIILPNEYYTDVYPGTELKLRIKIIYEDGVIGLTPRKTRLSEREKIQEEILKYLRKNGGFMNFNDKSKPEDIKATFNTSKNYFKMALGGLMKEGKIEQNEEGTRLLEGRK</sequence>
<dbReference type="InterPro" id="IPR039566">
    <property type="entry name" value="CvfB_S1_st"/>
</dbReference>
<dbReference type="Gene3D" id="2.40.50.140">
    <property type="entry name" value="Nucleic acid-binding proteins"/>
    <property type="match status" value="1"/>
</dbReference>
<evidence type="ECO:0000313" key="3">
    <source>
        <dbReference type="EMBL" id="ASW43618.1"/>
    </source>
</evidence>
<dbReference type="AlphaFoldDB" id="A0A343JDL0"/>
<reference evidence="3 4" key="1">
    <citation type="submission" date="2016-08" db="EMBL/GenBank/DDBJ databases">
        <title>Complete Genome Sequence Of The Indigo Reducing Clostridium isatidis DSM15098.</title>
        <authorList>
            <person name="Little G.T."/>
            <person name="Minton N.P."/>
        </authorList>
    </citation>
    <scope>NUCLEOTIDE SEQUENCE [LARGE SCALE GENOMIC DNA]</scope>
    <source>
        <strain evidence="3 4">DSM 15098</strain>
    </source>
</reference>
<gene>
    <name evidence="3" type="ORF">BEN51_09020</name>
</gene>
<organism evidence="3 4">
    <name type="scientific">Clostridium isatidis</name>
    <dbReference type="NCBI Taxonomy" id="182773"/>
    <lineage>
        <taxon>Bacteria</taxon>
        <taxon>Bacillati</taxon>
        <taxon>Bacillota</taxon>
        <taxon>Clostridia</taxon>
        <taxon>Eubacteriales</taxon>
        <taxon>Clostridiaceae</taxon>
        <taxon>Clostridium</taxon>
    </lineage>
</organism>
<dbReference type="EMBL" id="CP016786">
    <property type="protein sequence ID" value="ASW43618.1"/>
    <property type="molecule type" value="Genomic_DNA"/>
</dbReference>
<feature type="domain" description="S1 motif" evidence="2">
    <location>
        <begin position="3"/>
        <end position="65"/>
    </location>
</feature>
<name>A0A343JDL0_9CLOT</name>
<dbReference type="OrthoDB" id="9801597at2"/>
<evidence type="ECO:0000313" key="4">
    <source>
        <dbReference type="Proteomes" id="UP000264883"/>
    </source>
</evidence>
<protein>
    <submittedName>
        <fullName evidence="3">DNA-binding protein</fullName>
    </submittedName>
</protein>
<dbReference type="InterPro" id="IPR014464">
    <property type="entry name" value="CvfB_fam"/>
</dbReference>
<dbReference type="Proteomes" id="UP000264883">
    <property type="component" value="Chromosome"/>
</dbReference>
<dbReference type="InterPro" id="IPR003029">
    <property type="entry name" value="S1_domain"/>
</dbReference>
<dbReference type="RefSeq" id="WP_119865751.1">
    <property type="nucleotide sequence ID" value="NZ_CP016786.1"/>
</dbReference>
<evidence type="ECO:0000259" key="2">
    <source>
        <dbReference type="SMART" id="SM00316"/>
    </source>
</evidence>
<dbReference type="GO" id="GO:0003677">
    <property type="term" value="F:DNA binding"/>
    <property type="evidence" value="ECO:0007669"/>
    <property type="project" value="UniProtKB-KW"/>
</dbReference>